<evidence type="ECO:0008006" key="3">
    <source>
        <dbReference type="Google" id="ProtNLM"/>
    </source>
</evidence>
<evidence type="ECO:0000313" key="1">
    <source>
        <dbReference type="EMBL" id="GAA4885060.1"/>
    </source>
</evidence>
<name>A0ABP9EQW4_9ACTN</name>
<keyword evidence="2" id="KW-1185">Reference proteome</keyword>
<protein>
    <recommendedName>
        <fullName evidence="3">SMI1/KNR4 family protein</fullName>
    </recommendedName>
</protein>
<dbReference type="Proteomes" id="UP001501752">
    <property type="component" value="Unassembled WGS sequence"/>
</dbReference>
<dbReference type="EMBL" id="BAABIS010000001">
    <property type="protein sequence ID" value="GAA4885060.1"/>
    <property type="molecule type" value="Genomic_DNA"/>
</dbReference>
<evidence type="ECO:0000313" key="2">
    <source>
        <dbReference type="Proteomes" id="UP001501752"/>
    </source>
</evidence>
<dbReference type="RefSeq" id="WP_345701623.1">
    <property type="nucleotide sequence ID" value="NZ_BAABIS010000001.1"/>
</dbReference>
<organism evidence="1 2">
    <name type="scientific">Kitasatospora terrestris</name>
    <dbReference type="NCBI Taxonomy" id="258051"/>
    <lineage>
        <taxon>Bacteria</taxon>
        <taxon>Bacillati</taxon>
        <taxon>Actinomycetota</taxon>
        <taxon>Actinomycetes</taxon>
        <taxon>Kitasatosporales</taxon>
        <taxon>Streptomycetaceae</taxon>
        <taxon>Kitasatospora</taxon>
    </lineage>
</organism>
<accession>A0ABP9EQW4</accession>
<reference evidence="2" key="1">
    <citation type="journal article" date="2019" name="Int. J. Syst. Evol. Microbiol.">
        <title>The Global Catalogue of Microorganisms (GCM) 10K type strain sequencing project: providing services to taxonomists for standard genome sequencing and annotation.</title>
        <authorList>
            <consortium name="The Broad Institute Genomics Platform"/>
            <consortium name="The Broad Institute Genome Sequencing Center for Infectious Disease"/>
            <person name="Wu L."/>
            <person name="Ma J."/>
        </authorList>
    </citation>
    <scope>NUCLEOTIDE SEQUENCE [LARGE SCALE GENOMIC DNA]</scope>
    <source>
        <strain evidence="2">JCM 13006</strain>
    </source>
</reference>
<sequence length="95" mass="10411">MQRVATSLWGPGPYYFAGRLLTVGNPEALGPPDFAEDNEEGHVFRLDGGEVVLLWRDWIHAPDTYVLAAMVDDAARLLAEFVAESDHLGTRVGEA</sequence>
<gene>
    <name evidence="1" type="ORF">GCM10023235_77580</name>
</gene>
<comment type="caution">
    <text evidence="1">The sequence shown here is derived from an EMBL/GenBank/DDBJ whole genome shotgun (WGS) entry which is preliminary data.</text>
</comment>
<proteinExistence type="predicted"/>